<organism evidence="1 2">
    <name type="scientific">Candidatus Gottesmanbacteria bacterium RBG_16_37_8</name>
    <dbReference type="NCBI Taxonomy" id="1798371"/>
    <lineage>
        <taxon>Bacteria</taxon>
        <taxon>Candidatus Gottesmaniibacteriota</taxon>
    </lineage>
</organism>
<reference evidence="1 2" key="1">
    <citation type="journal article" date="2016" name="Nat. Commun.">
        <title>Thousands of microbial genomes shed light on interconnected biogeochemical processes in an aquifer system.</title>
        <authorList>
            <person name="Anantharaman K."/>
            <person name="Brown C.T."/>
            <person name="Hug L.A."/>
            <person name="Sharon I."/>
            <person name="Castelle C.J."/>
            <person name="Probst A.J."/>
            <person name="Thomas B.C."/>
            <person name="Singh A."/>
            <person name="Wilkins M.J."/>
            <person name="Karaoz U."/>
            <person name="Brodie E.L."/>
            <person name="Williams K.H."/>
            <person name="Hubbard S.S."/>
            <person name="Banfield J.F."/>
        </authorList>
    </citation>
    <scope>NUCLEOTIDE SEQUENCE [LARGE SCALE GENOMIC DNA]</scope>
</reference>
<evidence type="ECO:0000313" key="1">
    <source>
        <dbReference type="EMBL" id="OGG03107.1"/>
    </source>
</evidence>
<sequence>MTKSNIYKGLLPAGIVMVFAFLILGGVKLAQASSCLNYTFDYWPTQNPYTFHARLNKVWCKVVLKRGSERYTFTTSGNHYISCNVAGGIIIKNGILISGINTEHLYFSWSPGCLNLPRAWLDQKDI</sequence>
<accession>A0A1F5YT09</accession>
<gene>
    <name evidence="1" type="ORF">A2W14_04525</name>
</gene>
<dbReference type="EMBL" id="MFJA01000039">
    <property type="protein sequence ID" value="OGG03107.1"/>
    <property type="molecule type" value="Genomic_DNA"/>
</dbReference>
<comment type="caution">
    <text evidence="1">The sequence shown here is derived from an EMBL/GenBank/DDBJ whole genome shotgun (WGS) entry which is preliminary data.</text>
</comment>
<dbReference type="AlphaFoldDB" id="A0A1F5YT09"/>
<name>A0A1F5YT09_9BACT</name>
<protein>
    <submittedName>
        <fullName evidence="1">Uncharacterized protein</fullName>
    </submittedName>
</protein>
<proteinExistence type="predicted"/>
<evidence type="ECO:0000313" key="2">
    <source>
        <dbReference type="Proteomes" id="UP000176665"/>
    </source>
</evidence>
<dbReference type="STRING" id="1798371.A2W14_04525"/>
<dbReference type="Proteomes" id="UP000176665">
    <property type="component" value="Unassembled WGS sequence"/>
</dbReference>